<feature type="domain" description="Heterokaryon incompatibility" evidence="1">
    <location>
        <begin position="238"/>
        <end position="391"/>
    </location>
</feature>
<keyword evidence="3" id="KW-1185">Reference proteome</keyword>
<dbReference type="Pfam" id="PF06985">
    <property type="entry name" value="HET"/>
    <property type="match status" value="1"/>
</dbReference>
<dbReference type="GeneID" id="54586916"/>
<evidence type="ECO:0000313" key="3">
    <source>
        <dbReference type="Proteomes" id="UP000800094"/>
    </source>
</evidence>
<proteinExistence type="predicted"/>
<accession>A0A6A6I995</accession>
<evidence type="ECO:0000259" key="1">
    <source>
        <dbReference type="Pfam" id="PF06985"/>
    </source>
</evidence>
<dbReference type="AlphaFoldDB" id="A0A6A6I995"/>
<dbReference type="OrthoDB" id="5347061at2759"/>
<dbReference type="InterPro" id="IPR010730">
    <property type="entry name" value="HET"/>
</dbReference>
<organism evidence="2 3">
    <name type="scientific">Trematosphaeria pertusa</name>
    <dbReference type="NCBI Taxonomy" id="390896"/>
    <lineage>
        <taxon>Eukaryota</taxon>
        <taxon>Fungi</taxon>
        <taxon>Dikarya</taxon>
        <taxon>Ascomycota</taxon>
        <taxon>Pezizomycotina</taxon>
        <taxon>Dothideomycetes</taxon>
        <taxon>Pleosporomycetidae</taxon>
        <taxon>Pleosporales</taxon>
        <taxon>Massarineae</taxon>
        <taxon>Trematosphaeriaceae</taxon>
        <taxon>Trematosphaeria</taxon>
    </lineage>
</organism>
<reference evidence="2" key="1">
    <citation type="journal article" date="2020" name="Stud. Mycol.">
        <title>101 Dothideomycetes genomes: a test case for predicting lifestyles and emergence of pathogens.</title>
        <authorList>
            <person name="Haridas S."/>
            <person name="Albert R."/>
            <person name="Binder M."/>
            <person name="Bloem J."/>
            <person name="Labutti K."/>
            <person name="Salamov A."/>
            <person name="Andreopoulos B."/>
            <person name="Baker S."/>
            <person name="Barry K."/>
            <person name="Bills G."/>
            <person name="Bluhm B."/>
            <person name="Cannon C."/>
            <person name="Castanera R."/>
            <person name="Culley D."/>
            <person name="Daum C."/>
            <person name="Ezra D."/>
            <person name="Gonzalez J."/>
            <person name="Henrissat B."/>
            <person name="Kuo A."/>
            <person name="Liang C."/>
            <person name="Lipzen A."/>
            <person name="Lutzoni F."/>
            <person name="Magnuson J."/>
            <person name="Mondo S."/>
            <person name="Nolan M."/>
            <person name="Ohm R."/>
            <person name="Pangilinan J."/>
            <person name="Park H.-J."/>
            <person name="Ramirez L."/>
            <person name="Alfaro M."/>
            <person name="Sun H."/>
            <person name="Tritt A."/>
            <person name="Yoshinaga Y."/>
            <person name="Zwiers L.-H."/>
            <person name="Turgeon B."/>
            <person name="Goodwin S."/>
            <person name="Spatafora J."/>
            <person name="Crous P."/>
            <person name="Grigoriev I."/>
        </authorList>
    </citation>
    <scope>NUCLEOTIDE SEQUENCE</scope>
    <source>
        <strain evidence="2">CBS 122368</strain>
    </source>
</reference>
<name>A0A6A6I995_9PLEO</name>
<dbReference type="RefSeq" id="XP_033681506.1">
    <property type="nucleotide sequence ID" value="XM_033833586.1"/>
</dbReference>
<dbReference type="PANTHER" id="PTHR33112:SF10">
    <property type="entry name" value="TOL"/>
    <property type="match status" value="1"/>
</dbReference>
<dbReference type="PANTHER" id="PTHR33112">
    <property type="entry name" value="DOMAIN PROTEIN, PUTATIVE-RELATED"/>
    <property type="match status" value="1"/>
</dbReference>
<dbReference type="Proteomes" id="UP000800094">
    <property type="component" value="Unassembled WGS sequence"/>
</dbReference>
<evidence type="ECO:0000313" key="2">
    <source>
        <dbReference type="EMBL" id="KAF2246502.1"/>
    </source>
</evidence>
<protein>
    <submittedName>
        <fullName evidence="2">HET-domain-containing protein</fullName>
    </submittedName>
</protein>
<sequence length="672" mass="74738">MALCLACQNVNIPNLIRELPVGHVPDWWAQLGSQSKPRGMVHLHDARQLPVSAAEGCPLCGMIIDAILQYNNPSSPPDVTVPLPSHSKRDMAQFKHHWIKSPIYLRPNYDPIKSAFPEQDVAHSWHVRGFKAFVPVDHGVLTGQIRLFAPRDSSAAVSCDVIGRPALPSSDSPAAFDLINRWMSACLARHQACRETFCGTIIDESTAPILPTRVIHISRPDGAICPRLIETNGKTGYYVALSHCWGSPAHKLPLMTTQSTLQSHLAGISWDEIPKAHQDAITACHRLGFDFIWIDSLCIIQDSHADWLYESARMGAVYENARLTIAASHAPDSSEPCFFTRSPPPHSIELPHVSQTGQHEGSIFASLLPTDYISISPESGPLATRAWATQEWLLSRRIIFYTAACLVWSCKMVSQRESGASFHSTARNPRWKIIVEKYSARLLTKPADRLIALEGLRTEMGKKRVYDVYCFGLWKNSMPDQLLWYCIRAAERAECPLDLPSWTWASVTHGVRFLDIKHSKNTCHGFRFDETSKVLTIYGAASKVATTAPFAKLSEEKDATPDDMLALIGHPPTSPPSNMIHLLLAQDGSMLGWVVLDEGRTTSSNVTCLRLMSKKVPLPSQDGVKKKVYYDLVLLLQVLDVTDDTFERVGVGAMTTTTPWFDDQGDSHIRIR</sequence>
<dbReference type="EMBL" id="ML987198">
    <property type="protein sequence ID" value="KAF2246502.1"/>
    <property type="molecule type" value="Genomic_DNA"/>
</dbReference>
<gene>
    <name evidence="2" type="ORF">BU26DRAFT_566871</name>
</gene>